<evidence type="ECO:0000256" key="3">
    <source>
        <dbReference type="ARBA" id="ARBA00022553"/>
    </source>
</evidence>
<evidence type="ECO:0000256" key="9">
    <source>
        <dbReference type="ARBA" id="ARBA00022989"/>
    </source>
</evidence>
<evidence type="ECO:0000256" key="12">
    <source>
        <dbReference type="ARBA" id="ARBA00023180"/>
    </source>
</evidence>
<reference evidence="17" key="1">
    <citation type="submission" date="2021-01" db="EMBL/GenBank/DDBJ databases">
        <authorList>
            <person name="Corre E."/>
            <person name="Pelletier E."/>
            <person name="Niang G."/>
            <person name="Scheremetjew M."/>
            <person name="Finn R."/>
            <person name="Kale V."/>
            <person name="Holt S."/>
            <person name="Cochrane G."/>
            <person name="Meng A."/>
            <person name="Brown T."/>
            <person name="Cohen L."/>
        </authorList>
    </citation>
    <scope>NUCLEOTIDE SEQUENCE</scope>
    <source>
        <strain evidence="17">CCMP3105</strain>
    </source>
</reference>
<gene>
    <name evidence="17" type="ORF">AMON00008_LOCUS57020</name>
</gene>
<evidence type="ECO:0000259" key="16">
    <source>
        <dbReference type="PROSITE" id="PS50222"/>
    </source>
</evidence>
<protein>
    <recommendedName>
        <fullName evidence="16">EF-hand domain-containing protein</fullName>
    </recommendedName>
</protein>
<accession>A0A7S4SV79</accession>
<dbReference type="PROSITE" id="PS50222">
    <property type="entry name" value="EF_HAND_2"/>
    <property type="match status" value="1"/>
</dbReference>
<evidence type="ECO:0000256" key="6">
    <source>
        <dbReference type="ARBA" id="ARBA00022692"/>
    </source>
</evidence>
<dbReference type="AlphaFoldDB" id="A0A7S4SV79"/>
<evidence type="ECO:0000256" key="11">
    <source>
        <dbReference type="ARBA" id="ARBA00023136"/>
    </source>
</evidence>
<feature type="coiled-coil region" evidence="14">
    <location>
        <begin position="32"/>
        <end position="66"/>
    </location>
</feature>
<evidence type="ECO:0000256" key="13">
    <source>
        <dbReference type="ARBA" id="ARBA00023303"/>
    </source>
</evidence>
<dbReference type="InterPro" id="IPR027359">
    <property type="entry name" value="Volt_channel_dom_sf"/>
</dbReference>
<dbReference type="SUPFAM" id="SSF81324">
    <property type="entry name" value="Voltage-gated potassium channels"/>
    <property type="match status" value="1"/>
</dbReference>
<evidence type="ECO:0000256" key="15">
    <source>
        <dbReference type="SAM" id="Phobius"/>
    </source>
</evidence>
<keyword evidence="14" id="KW-0175">Coiled coil</keyword>
<feature type="domain" description="EF-hand" evidence="16">
    <location>
        <begin position="464"/>
        <end position="499"/>
    </location>
</feature>
<evidence type="ECO:0000313" key="17">
    <source>
        <dbReference type="EMBL" id="CAE4656707.1"/>
    </source>
</evidence>
<dbReference type="Pfam" id="PF00520">
    <property type="entry name" value="Ion_trans"/>
    <property type="match status" value="1"/>
</dbReference>
<keyword evidence="13" id="KW-0407">Ion channel</keyword>
<evidence type="ECO:0000256" key="10">
    <source>
        <dbReference type="ARBA" id="ARBA00023065"/>
    </source>
</evidence>
<dbReference type="Gene3D" id="1.10.287.70">
    <property type="match status" value="1"/>
</dbReference>
<feature type="transmembrane region" description="Helical" evidence="15">
    <location>
        <begin position="424"/>
        <end position="446"/>
    </location>
</feature>
<dbReference type="EMBL" id="HBNR01079865">
    <property type="protein sequence ID" value="CAE4656707.1"/>
    <property type="molecule type" value="Transcribed_RNA"/>
</dbReference>
<evidence type="ECO:0000256" key="8">
    <source>
        <dbReference type="ARBA" id="ARBA00022882"/>
    </source>
</evidence>
<keyword evidence="11 15" id="KW-0472">Membrane</keyword>
<keyword evidence="3" id="KW-0597">Phosphoprotein</keyword>
<keyword evidence="6 15" id="KW-0812">Transmembrane</keyword>
<keyword evidence="12" id="KW-0325">Glycoprotein</keyword>
<keyword evidence="5" id="KW-0107">Calcium channel</keyword>
<evidence type="ECO:0000256" key="14">
    <source>
        <dbReference type="SAM" id="Coils"/>
    </source>
</evidence>
<keyword evidence="2" id="KW-0813">Transport</keyword>
<name>A0A7S4SV79_9DINO</name>
<dbReference type="InterPro" id="IPR050599">
    <property type="entry name" value="VDCC_alpha-1_subunit"/>
</dbReference>
<keyword evidence="8" id="KW-0851">Voltage-gated channel</keyword>
<keyword evidence="4" id="KW-0109">Calcium transport</keyword>
<dbReference type="GO" id="GO:0008331">
    <property type="term" value="F:high voltage-gated calcium channel activity"/>
    <property type="evidence" value="ECO:0007669"/>
    <property type="project" value="TreeGrafter"/>
</dbReference>
<organism evidence="17">
    <name type="scientific">Alexandrium monilatum</name>
    <dbReference type="NCBI Taxonomy" id="311494"/>
    <lineage>
        <taxon>Eukaryota</taxon>
        <taxon>Sar</taxon>
        <taxon>Alveolata</taxon>
        <taxon>Dinophyceae</taxon>
        <taxon>Gonyaulacales</taxon>
        <taxon>Pyrocystaceae</taxon>
        <taxon>Alexandrium</taxon>
    </lineage>
</organism>
<dbReference type="GO" id="GO:0005509">
    <property type="term" value="F:calcium ion binding"/>
    <property type="evidence" value="ECO:0007669"/>
    <property type="project" value="InterPro"/>
</dbReference>
<evidence type="ECO:0000256" key="7">
    <source>
        <dbReference type="ARBA" id="ARBA00022837"/>
    </source>
</evidence>
<feature type="transmembrane region" description="Helical" evidence="15">
    <location>
        <begin position="352"/>
        <end position="372"/>
    </location>
</feature>
<keyword evidence="9 15" id="KW-1133">Transmembrane helix</keyword>
<evidence type="ECO:0000256" key="5">
    <source>
        <dbReference type="ARBA" id="ARBA00022673"/>
    </source>
</evidence>
<keyword evidence="7" id="KW-0106">Calcium</keyword>
<dbReference type="InterPro" id="IPR002048">
    <property type="entry name" value="EF_hand_dom"/>
</dbReference>
<feature type="transmembrane region" description="Helical" evidence="15">
    <location>
        <begin position="283"/>
        <end position="307"/>
    </location>
</feature>
<feature type="transmembrane region" description="Helical" evidence="15">
    <location>
        <begin position="215"/>
        <end position="234"/>
    </location>
</feature>
<dbReference type="PANTHER" id="PTHR45628:SF7">
    <property type="entry name" value="VOLTAGE-DEPENDENT CALCIUM CHANNEL TYPE A SUBUNIT ALPHA-1"/>
    <property type="match status" value="1"/>
</dbReference>
<dbReference type="PANTHER" id="PTHR45628">
    <property type="entry name" value="VOLTAGE-DEPENDENT CALCIUM CHANNEL TYPE A SUBUNIT ALPHA-1"/>
    <property type="match status" value="1"/>
</dbReference>
<dbReference type="GO" id="GO:0005891">
    <property type="term" value="C:voltage-gated calcium channel complex"/>
    <property type="evidence" value="ECO:0007669"/>
    <property type="project" value="TreeGrafter"/>
</dbReference>
<sequence>MATASRDPEVRRFKDQFCKCLSVIESCALREVEALNKEMEAMGEALANIRRENMELRNQLERQRNAVGPCSAFHVAVAHSSPLDIAACNDLHKRALDVYDVLEEAKSAPRMRQDAWTMCDIVPPPVASPPLRDAPRGRSGIMDQEMLSAASVGASSVKQERLLLRLGVASDSAVRRQQTSDMRVIIMERDAARQGTKAVDVYKTEGLAQRVVKSYAFEIITLCIVLINGAWIAIDLDLNGKNLVDSPIGFQLVEHLFVMAASLEMLVRFMAHRSCRCALQDRWFMLDAFLVLLMIVESWILSLVFLVTHALEMGGLGGLSALRIFRVIRVFRVARLIRFFPELMTMVDSMVGGVRSVLITLVILLIVTYGFAVCLRQLGKSTSWGDENFRSVPHSVYTLVLVSLFPDNVNLVDAIAEETWLCGLIYFMFLVLTVVMLMNMLIGILVDNIFLLSNAQKEKHTILEMSEKLHATLSAIDTDFDGMVSKTEFEGILKNHEAIRFLIDVGVDIQSLVGEVDFIFSGETTPGAGLPFEDFTDEVLKFRSSSVATNGAVAATRRFMRLGLAHLDEKLDYLLLCLSAGAPQLGPAAGPPPEPC</sequence>
<dbReference type="GO" id="GO:0098703">
    <property type="term" value="P:calcium ion import across plasma membrane"/>
    <property type="evidence" value="ECO:0007669"/>
    <property type="project" value="TreeGrafter"/>
</dbReference>
<evidence type="ECO:0000256" key="2">
    <source>
        <dbReference type="ARBA" id="ARBA00022448"/>
    </source>
</evidence>
<evidence type="ECO:0000256" key="4">
    <source>
        <dbReference type="ARBA" id="ARBA00022568"/>
    </source>
</evidence>
<proteinExistence type="predicted"/>
<evidence type="ECO:0000256" key="1">
    <source>
        <dbReference type="ARBA" id="ARBA00004141"/>
    </source>
</evidence>
<keyword evidence="10" id="KW-0406">Ion transport</keyword>
<dbReference type="Gene3D" id="1.20.120.350">
    <property type="entry name" value="Voltage-gated potassium channels. Chain C"/>
    <property type="match status" value="1"/>
</dbReference>
<feature type="transmembrane region" description="Helical" evidence="15">
    <location>
        <begin position="254"/>
        <end position="271"/>
    </location>
</feature>
<dbReference type="InterPro" id="IPR005821">
    <property type="entry name" value="Ion_trans_dom"/>
</dbReference>
<comment type="subcellular location">
    <subcellularLocation>
        <location evidence="1">Membrane</location>
        <topology evidence="1">Multi-pass membrane protein</topology>
    </subcellularLocation>
</comment>